<keyword evidence="2" id="KW-0645">Protease</keyword>
<evidence type="ECO:0000313" key="6">
    <source>
        <dbReference type="Proteomes" id="UP001604336"/>
    </source>
</evidence>
<protein>
    <submittedName>
        <fullName evidence="5">Papain-like cysteine peptidase superfamily</fullName>
    </submittedName>
</protein>
<evidence type="ECO:0000259" key="4">
    <source>
        <dbReference type="Pfam" id="PF02902"/>
    </source>
</evidence>
<comment type="caution">
    <text evidence="5">The sequence shown here is derived from an EMBL/GenBank/DDBJ whole genome shotgun (WGS) entry which is preliminary data.</text>
</comment>
<evidence type="ECO:0000256" key="3">
    <source>
        <dbReference type="ARBA" id="ARBA00022801"/>
    </source>
</evidence>
<dbReference type="Proteomes" id="UP001604336">
    <property type="component" value="Unassembled WGS sequence"/>
</dbReference>
<dbReference type="InterPro" id="IPR003653">
    <property type="entry name" value="Peptidase_C48_C"/>
</dbReference>
<proteinExistence type="inferred from homology"/>
<dbReference type="SUPFAM" id="SSF54001">
    <property type="entry name" value="Cysteine proteinases"/>
    <property type="match status" value="1"/>
</dbReference>
<dbReference type="EMBL" id="JBFOLK010000012">
    <property type="protein sequence ID" value="KAL2470834.1"/>
    <property type="molecule type" value="Genomic_DNA"/>
</dbReference>
<organism evidence="5 6">
    <name type="scientific">Abeliophyllum distichum</name>
    <dbReference type="NCBI Taxonomy" id="126358"/>
    <lineage>
        <taxon>Eukaryota</taxon>
        <taxon>Viridiplantae</taxon>
        <taxon>Streptophyta</taxon>
        <taxon>Embryophyta</taxon>
        <taxon>Tracheophyta</taxon>
        <taxon>Spermatophyta</taxon>
        <taxon>Magnoliopsida</taxon>
        <taxon>eudicotyledons</taxon>
        <taxon>Gunneridae</taxon>
        <taxon>Pentapetalae</taxon>
        <taxon>asterids</taxon>
        <taxon>lamiids</taxon>
        <taxon>Lamiales</taxon>
        <taxon>Oleaceae</taxon>
        <taxon>Forsythieae</taxon>
        <taxon>Abeliophyllum</taxon>
    </lineage>
</organism>
<accession>A0ABD1Q4P8</accession>
<dbReference type="Gene3D" id="3.40.395.10">
    <property type="entry name" value="Adenoviral Proteinase, Chain A"/>
    <property type="match status" value="1"/>
</dbReference>
<comment type="similarity">
    <text evidence="1">Belongs to the peptidase C48 family.</text>
</comment>
<dbReference type="InterPro" id="IPR038765">
    <property type="entry name" value="Papain-like_cys_pep_sf"/>
</dbReference>
<keyword evidence="3" id="KW-0378">Hydrolase</keyword>
<evidence type="ECO:0000313" key="5">
    <source>
        <dbReference type="EMBL" id="KAL2470834.1"/>
    </source>
</evidence>
<dbReference type="GO" id="GO:0008233">
    <property type="term" value="F:peptidase activity"/>
    <property type="evidence" value="ECO:0007669"/>
    <property type="project" value="UniProtKB-KW"/>
</dbReference>
<evidence type="ECO:0000256" key="1">
    <source>
        <dbReference type="ARBA" id="ARBA00005234"/>
    </source>
</evidence>
<dbReference type="GO" id="GO:0006508">
    <property type="term" value="P:proteolysis"/>
    <property type="evidence" value="ECO:0007669"/>
    <property type="project" value="UniProtKB-KW"/>
</dbReference>
<dbReference type="AlphaFoldDB" id="A0ABD1Q4P8"/>
<gene>
    <name evidence="5" type="ORF">Adt_38970</name>
</gene>
<keyword evidence="6" id="KW-1185">Reference proteome</keyword>
<evidence type="ECO:0000256" key="2">
    <source>
        <dbReference type="ARBA" id="ARBA00022670"/>
    </source>
</evidence>
<reference evidence="6" key="1">
    <citation type="submission" date="2024-07" db="EMBL/GenBank/DDBJ databases">
        <title>Two chromosome-level genome assemblies of Korean endemic species Abeliophyllum distichum and Forsythia ovata (Oleaceae).</title>
        <authorList>
            <person name="Jang H."/>
        </authorList>
    </citation>
    <scope>NUCLEOTIDE SEQUENCE [LARGE SCALE GENOMIC DNA]</scope>
</reference>
<name>A0ABD1Q4P8_9LAMI</name>
<dbReference type="Pfam" id="PF02902">
    <property type="entry name" value="Peptidase_C48"/>
    <property type="match status" value="1"/>
</dbReference>
<feature type="domain" description="Ubiquitin-like protease family profile" evidence="4">
    <location>
        <begin position="144"/>
        <end position="223"/>
    </location>
</feature>
<sequence>MECEATPVIPDEGRTSTGSVVISILCDIDKKIESDFSNWMDRAKSRDVIRLPNGYTLSKQMLQNLGDPQFALKPKNMDNAMMLIRARSVNFSDIFSDKYAILDSGFESLIIHFRTKTLDPRGQFVQLPSSSSSSSSSSVENTMLGYVNGYNPKNFAKQWKDCNYLLWPYLIDNKCWVLFYVDFKSWKLTLIDNNQRFYDDASIYPHVAACINVLPEVIHKYMSSQRQLGKKKI</sequence>